<accession>A0A915KJC3</accession>
<proteinExistence type="predicted"/>
<reference evidence="3" key="1">
    <citation type="submission" date="2022-11" db="UniProtKB">
        <authorList>
            <consortium name="WormBaseParasite"/>
        </authorList>
    </citation>
    <scope>IDENTIFICATION</scope>
</reference>
<name>A0A915KJC3_ROMCU</name>
<keyword evidence="2" id="KW-1185">Reference proteome</keyword>
<evidence type="ECO:0000313" key="2">
    <source>
        <dbReference type="Proteomes" id="UP000887565"/>
    </source>
</evidence>
<keyword evidence="1" id="KW-1133">Transmembrane helix</keyword>
<sequence length="49" mass="5487">MVISYPSQQPAIVIVLPLALRVASMLIFVKLDSRSLTLRCGNRMDTVLR</sequence>
<keyword evidence="1" id="KW-0812">Transmembrane</keyword>
<dbReference type="Proteomes" id="UP000887565">
    <property type="component" value="Unplaced"/>
</dbReference>
<feature type="transmembrane region" description="Helical" evidence="1">
    <location>
        <begin position="12"/>
        <end position="29"/>
    </location>
</feature>
<keyword evidence="1" id="KW-0472">Membrane</keyword>
<dbReference type="WBParaSite" id="nRc.2.0.1.t38859-RA">
    <property type="protein sequence ID" value="nRc.2.0.1.t38859-RA"/>
    <property type="gene ID" value="nRc.2.0.1.g38859"/>
</dbReference>
<dbReference type="AlphaFoldDB" id="A0A915KJC3"/>
<organism evidence="2 3">
    <name type="scientific">Romanomermis culicivorax</name>
    <name type="common">Nematode worm</name>
    <dbReference type="NCBI Taxonomy" id="13658"/>
    <lineage>
        <taxon>Eukaryota</taxon>
        <taxon>Metazoa</taxon>
        <taxon>Ecdysozoa</taxon>
        <taxon>Nematoda</taxon>
        <taxon>Enoplea</taxon>
        <taxon>Dorylaimia</taxon>
        <taxon>Mermithida</taxon>
        <taxon>Mermithoidea</taxon>
        <taxon>Mermithidae</taxon>
        <taxon>Romanomermis</taxon>
    </lineage>
</organism>
<evidence type="ECO:0000313" key="3">
    <source>
        <dbReference type="WBParaSite" id="nRc.2.0.1.t38859-RA"/>
    </source>
</evidence>
<protein>
    <submittedName>
        <fullName evidence="3">Uncharacterized protein</fullName>
    </submittedName>
</protein>
<evidence type="ECO:0000256" key="1">
    <source>
        <dbReference type="SAM" id="Phobius"/>
    </source>
</evidence>